<dbReference type="Gene3D" id="1.10.40.30">
    <property type="entry name" value="Fumarase/aspartase (C-terminal domain)"/>
    <property type="match status" value="1"/>
</dbReference>
<dbReference type="EMBL" id="VIRM01000027">
    <property type="protein sequence ID" value="TQS19068.1"/>
    <property type="molecule type" value="Genomic_DNA"/>
</dbReference>
<evidence type="ECO:0000256" key="1">
    <source>
        <dbReference type="ARBA" id="ARBA00004941"/>
    </source>
</evidence>
<evidence type="ECO:0000256" key="5">
    <source>
        <dbReference type="ARBA" id="ARBA00023239"/>
    </source>
</evidence>
<dbReference type="GO" id="GO:0005829">
    <property type="term" value="C:cytosol"/>
    <property type="evidence" value="ECO:0007669"/>
    <property type="project" value="TreeGrafter"/>
</dbReference>
<dbReference type="UniPathway" id="UPA00068">
    <property type="reaction ID" value="UER00114"/>
</dbReference>
<feature type="region of interest" description="Disordered" evidence="6">
    <location>
        <begin position="1"/>
        <end position="27"/>
    </location>
</feature>
<evidence type="ECO:0000259" key="7">
    <source>
        <dbReference type="Pfam" id="PF00206"/>
    </source>
</evidence>
<dbReference type="PANTHER" id="PTHR43814:SF1">
    <property type="entry name" value="ARGININOSUCCINATE LYASE"/>
    <property type="match status" value="1"/>
</dbReference>
<dbReference type="InterPro" id="IPR029419">
    <property type="entry name" value="Arg_succ_lyase_C"/>
</dbReference>
<dbReference type="GO" id="GO:0042450">
    <property type="term" value="P:L-arginine biosynthetic process via ornithine"/>
    <property type="evidence" value="ECO:0007669"/>
    <property type="project" value="InterPro"/>
</dbReference>
<sequence>MINDELPSAPSGHHRGGPDRLGPPVGGPAQELIDSGFMLENADAPLLHAGLNLADIAHVIDLHERGVIPRAAARKLIRVLLRSVRTSADDFPYDPAYGEPYNSRERHFTAQIGDDAGWLHAGRPRREAVRIALRLHVRSVLEDLVEDAAELARTIAVVAGRHSTTWLPDQTYLQHAQPSTFGHYLASFAYPVLRDAERLMDAFAWVNTSPGGAGCVNGSRLLAGRSRVASLLGFEGFIEHTRDAMWQIDGLIAALSHASSLLTTQSKLAEDLEIWASNEFDYVTVADGYSRSSVLMPQKRNPYALSIIRGAAGTLIGRLTGFLAVSKSPSARSDNLIYAYGEIPRALDLAHRTTRLTSGVIRTLNVNADKMWTALESGFSQATDLAEFVMQTCHVDYRTAYQVVGMAVREASREGLRGIDLDGSRLEAAAQQYAGISLGLDGRDLSEILDPRRIVETRTLAGGAAPSVVEAMAAECVKTAESLRDRAKARRSSFERAEAALVAEAEEFVEEGKSDDNS</sequence>
<protein>
    <recommendedName>
        <fullName evidence="2">argininosuccinate lyase</fullName>
        <ecNumber evidence="2">4.3.2.1</ecNumber>
    </recommendedName>
</protein>
<organism evidence="9 10">
    <name type="scientific">Microbispora hainanensis</name>
    <dbReference type="NCBI Taxonomy" id="568844"/>
    <lineage>
        <taxon>Bacteria</taxon>
        <taxon>Bacillati</taxon>
        <taxon>Actinomycetota</taxon>
        <taxon>Actinomycetes</taxon>
        <taxon>Streptosporangiales</taxon>
        <taxon>Streptosporangiaceae</taxon>
        <taxon>Microbispora</taxon>
    </lineage>
</organism>
<dbReference type="InterPro" id="IPR000362">
    <property type="entry name" value="Fumarate_lyase_fam"/>
</dbReference>
<evidence type="ECO:0000313" key="9">
    <source>
        <dbReference type="EMBL" id="TQS19068.1"/>
    </source>
</evidence>
<evidence type="ECO:0000256" key="2">
    <source>
        <dbReference type="ARBA" id="ARBA00012338"/>
    </source>
</evidence>
<proteinExistence type="predicted"/>
<evidence type="ECO:0000313" key="10">
    <source>
        <dbReference type="Proteomes" id="UP000316541"/>
    </source>
</evidence>
<dbReference type="Pfam" id="PF14698">
    <property type="entry name" value="ASL_C2"/>
    <property type="match status" value="1"/>
</dbReference>
<dbReference type="Pfam" id="PF00206">
    <property type="entry name" value="Lyase_1"/>
    <property type="match status" value="1"/>
</dbReference>
<dbReference type="GO" id="GO:0004056">
    <property type="term" value="F:argininosuccinate lyase activity"/>
    <property type="evidence" value="ECO:0007669"/>
    <property type="project" value="UniProtKB-EC"/>
</dbReference>
<accession>A0A544YQN7</accession>
<reference evidence="9 10" key="1">
    <citation type="submission" date="2019-07" db="EMBL/GenBank/DDBJ databases">
        <title>Microbispora hainanensis DSM 45428.</title>
        <authorList>
            <person name="Thawai C."/>
        </authorList>
    </citation>
    <scope>NUCLEOTIDE SEQUENCE [LARGE SCALE GENOMIC DNA]</scope>
    <source>
        <strain evidence="9 10">DSM 45428</strain>
    </source>
</reference>
<dbReference type="EC" id="4.3.2.1" evidence="2"/>
<keyword evidence="3" id="KW-0055">Arginine biosynthesis</keyword>
<dbReference type="PRINTS" id="PR00149">
    <property type="entry name" value="FUMRATELYASE"/>
</dbReference>
<feature type="domain" description="Fumarate lyase N-terminal" evidence="7">
    <location>
        <begin position="66"/>
        <end position="317"/>
    </location>
</feature>
<keyword evidence="4" id="KW-0028">Amino-acid biosynthesis</keyword>
<dbReference type="InterPro" id="IPR008948">
    <property type="entry name" value="L-Aspartase-like"/>
</dbReference>
<dbReference type="InterPro" id="IPR009049">
    <property type="entry name" value="Argininosuccinate_lyase"/>
</dbReference>
<dbReference type="PRINTS" id="PR00145">
    <property type="entry name" value="ARGSUCLYASE"/>
</dbReference>
<feature type="domain" description="Argininosuccinate lyase C-terminal" evidence="8">
    <location>
        <begin position="379"/>
        <end position="456"/>
    </location>
</feature>
<dbReference type="AlphaFoldDB" id="A0A544YQN7"/>
<dbReference type="InterPro" id="IPR024083">
    <property type="entry name" value="Fumarase/histidase_N"/>
</dbReference>
<dbReference type="RefSeq" id="WP_142620841.1">
    <property type="nucleotide sequence ID" value="NZ_VIRM01000027.1"/>
</dbReference>
<keyword evidence="5 9" id="KW-0456">Lyase</keyword>
<name>A0A544YQN7_9ACTN</name>
<dbReference type="PANTHER" id="PTHR43814">
    <property type="entry name" value="ARGININOSUCCINATE LYASE"/>
    <property type="match status" value="1"/>
</dbReference>
<dbReference type="SUPFAM" id="SSF48557">
    <property type="entry name" value="L-aspartase-like"/>
    <property type="match status" value="1"/>
</dbReference>
<comment type="pathway">
    <text evidence="1">Amino-acid biosynthesis; L-arginine biosynthesis; L-arginine from L-ornithine and carbamoyl phosphate: step 3/3.</text>
</comment>
<evidence type="ECO:0000256" key="4">
    <source>
        <dbReference type="ARBA" id="ARBA00022605"/>
    </source>
</evidence>
<gene>
    <name evidence="9" type="ORF">FLX08_22085</name>
</gene>
<evidence type="ECO:0000256" key="6">
    <source>
        <dbReference type="SAM" id="MobiDB-lite"/>
    </source>
</evidence>
<dbReference type="Gene3D" id="1.10.275.10">
    <property type="entry name" value="Fumarase/aspartase (N-terminal domain)"/>
    <property type="match status" value="1"/>
</dbReference>
<comment type="caution">
    <text evidence="9">The sequence shown here is derived from an EMBL/GenBank/DDBJ whole genome shotgun (WGS) entry which is preliminary data.</text>
</comment>
<dbReference type="InterPro" id="IPR022761">
    <property type="entry name" value="Fumarate_lyase_N"/>
</dbReference>
<dbReference type="CDD" id="cd01359">
    <property type="entry name" value="Argininosuccinate_lyase"/>
    <property type="match status" value="1"/>
</dbReference>
<dbReference type="Gene3D" id="1.20.200.10">
    <property type="entry name" value="Fumarase/aspartase (Central domain)"/>
    <property type="match status" value="1"/>
</dbReference>
<evidence type="ECO:0000256" key="3">
    <source>
        <dbReference type="ARBA" id="ARBA00022571"/>
    </source>
</evidence>
<evidence type="ECO:0000259" key="8">
    <source>
        <dbReference type="Pfam" id="PF14698"/>
    </source>
</evidence>
<dbReference type="Proteomes" id="UP000316541">
    <property type="component" value="Unassembled WGS sequence"/>
</dbReference>